<accession>S9QI61</accession>
<dbReference type="CDD" id="cd14730">
    <property type="entry name" value="LodA_like"/>
    <property type="match status" value="1"/>
</dbReference>
<dbReference type="AlphaFoldDB" id="S9QI61"/>
<dbReference type="InterPro" id="IPR041173">
    <property type="entry name" value="LodA_C"/>
</dbReference>
<dbReference type="InterPro" id="IPR033798">
    <property type="entry name" value="LodA-like"/>
</dbReference>
<protein>
    <submittedName>
        <fullName evidence="3">Lysine-epsilon oxidase</fullName>
    </submittedName>
</protein>
<reference evidence="3" key="1">
    <citation type="submission" date="2013-05" db="EMBL/GenBank/DDBJ databases">
        <title>Genome assembly of Cystobacter fuscus DSM 2262.</title>
        <authorList>
            <person name="Sharma G."/>
            <person name="Khatri I."/>
            <person name="Kaur C."/>
            <person name="Mayilraj S."/>
            <person name="Subramanian S."/>
        </authorList>
    </citation>
    <scope>NUCLEOTIDE SEQUENCE [LARGE SCALE GENOMIC DNA]</scope>
    <source>
        <strain evidence="3">DSM 2262</strain>
    </source>
</reference>
<evidence type="ECO:0000313" key="3">
    <source>
        <dbReference type="EMBL" id="EPX60984.1"/>
    </source>
</evidence>
<dbReference type="EMBL" id="ANAH02000011">
    <property type="protein sequence ID" value="EPX60984.1"/>
    <property type="molecule type" value="Genomic_DNA"/>
</dbReference>
<sequence>MNTKEHAMTRFFRIHPAVGVARVGNSPEEFFVGPERPGEPANFDLAQKKFRPFKDSQGRIKRQAARFRVFEYELKGGSIVPLREVTAGGNGVVGIKWKVHLANRKAAFFTFDGQDGVDGIWKGPEPEAGKPRVNLRNAHVRGAAERERLLVIDPGLKSISGRSQAPVAFTNTKSHIPIATLGELRTDENGHLLVLGGLGQSNKLPQGKLIDNYVNNDHWFDDMSDGPVSAEVTYTEGGKAQTVTLEGSTGAWVLVGPPDFAPSVGNVVRLLDTMWDVAVRSPSVELFDTDGLFDQGLLARLKKQRKDWNEQTQSFQTYRPSFRQEIFPILERALGHRHVHNPEASKAYHGTFAGAEVDMGTVASSKGKRLRKTIFNYMRDPSNDNSEPLLMPKGLGDNYSDTEGPRPGYFTTLTRVQYALLKRWSEGEFEEDWNEAAARAIDPAITAEGLDRASLENSVGGPFFPGIDCSWMVRQPELYASPFRIKHTGVAFPNTAKLPIGPGFFSQQMALPWQADFYQCKKQFFPQPHVQYQGEGMYHMWWSAHRPDDVYEKKGDFQMVPWTRKLEAVAAVEAQKPEFTNIATEDVPAIDLTMYIQMQQNWPQLGFVINEGDSHFETQERSAAPTGTPLYGATRIKLKSWKTDYLHRPDAAQGVTTWGEGIGSEWNVEWVSNNKLKLKSWKGDYLLRADTPQGVTTGGPGVSAEWLIEAANGKFMLKSSKGDCLHRPDSAQGVTTWGEGIGNLWQVEVL</sequence>
<comment type="caution">
    <text evidence="3">The sequence shown here is derived from an EMBL/GenBank/DDBJ whole genome shotgun (WGS) entry which is preliminary data.</text>
</comment>
<dbReference type="Proteomes" id="UP000011682">
    <property type="component" value="Unassembled WGS sequence"/>
</dbReference>
<proteinExistence type="predicted"/>
<dbReference type="Pfam" id="PF18417">
    <property type="entry name" value="LodA_C"/>
    <property type="match status" value="1"/>
</dbReference>
<gene>
    <name evidence="3" type="ORF">D187_001636</name>
</gene>
<evidence type="ECO:0000259" key="2">
    <source>
        <dbReference type="Pfam" id="PF18417"/>
    </source>
</evidence>
<dbReference type="InterPro" id="IPR041168">
    <property type="entry name" value="LodA_N"/>
</dbReference>
<evidence type="ECO:0000313" key="4">
    <source>
        <dbReference type="Proteomes" id="UP000011682"/>
    </source>
</evidence>
<dbReference type="SUPFAM" id="SSF50405">
    <property type="entry name" value="Actin-crosslinking proteins"/>
    <property type="match status" value="1"/>
</dbReference>
<feature type="domain" description="L-lysine epsilon oxidase C-terminal" evidence="2">
    <location>
        <begin position="400"/>
        <end position="526"/>
    </location>
</feature>
<keyword evidence="4" id="KW-1185">Reference proteome</keyword>
<evidence type="ECO:0000259" key="1">
    <source>
        <dbReference type="Pfam" id="PF17990"/>
    </source>
</evidence>
<dbReference type="eggNOG" id="ENOG502Z8IE">
    <property type="taxonomic scope" value="Bacteria"/>
</dbReference>
<dbReference type="Pfam" id="PF17990">
    <property type="entry name" value="LodA_N"/>
    <property type="match status" value="1"/>
</dbReference>
<feature type="domain" description="L-Lysine epsilon oxidase N-terminal" evidence="1">
    <location>
        <begin position="15"/>
        <end position="255"/>
    </location>
</feature>
<organism evidence="3 4">
    <name type="scientific">Cystobacter fuscus (strain ATCC 25194 / DSM 2262 / NBRC 100088 / M29)</name>
    <dbReference type="NCBI Taxonomy" id="1242864"/>
    <lineage>
        <taxon>Bacteria</taxon>
        <taxon>Pseudomonadati</taxon>
        <taxon>Myxococcota</taxon>
        <taxon>Myxococcia</taxon>
        <taxon>Myxococcales</taxon>
        <taxon>Cystobacterineae</taxon>
        <taxon>Archangiaceae</taxon>
        <taxon>Cystobacter</taxon>
    </lineage>
</organism>
<dbReference type="InterPro" id="IPR008999">
    <property type="entry name" value="Actin-crosslinking"/>
</dbReference>
<name>S9QI61_CYSF2</name>